<evidence type="ECO:0000313" key="12">
    <source>
        <dbReference type="Proteomes" id="UP001317705"/>
    </source>
</evidence>
<proteinExistence type="predicted"/>
<dbReference type="PANTHER" id="PTHR43427:SF6">
    <property type="entry name" value="CHLORIDE CHANNEL PROTEIN CLC-E"/>
    <property type="match status" value="1"/>
</dbReference>
<feature type="transmembrane region" description="Helical" evidence="10">
    <location>
        <begin position="384"/>
        <end position="405"/>
    </location>
</feature>
<dbReference type="CDD" id="cd00400">
    <property type="entry name" value="Voltage_gated_ClC"/>
    <property type="match status" value="1"/>
</dbReference>
<evidence type="ECO:0000256" key="2">
    <source>
        <dbReference type="ARBA" id="ARBA00022448"/>
    </source>
</evidence>
<name>A0ABN6VSH5_9BACT</name>
<dbReference type="RefSeq" id="WP_282002383.1">
    <property type="nucleotide sequence ID" value="NZ_AP027151.1"/>
</dbReference>
<comment type="subcellular location">
    <subcellularLocation>
        <location evidence="1">Membrane</location>
        <topology evidence="1">Multi-pass membrane protein</topology>
    </subcellularLocation>
</comment>
<dbReference type="Gene3D" id="3.10.580.10">
    <property type="entry name" value="CBS-domain"/>
    <property type="match status" value="1"/>
</dbReference>
<gene>
    <name evidence="11" type="ORF">GURASL_10490</name>
</gene>
<reference evidence="11 12" key="1">
    <citation type="submission" date="2022-12" db="EMBL/GenBank/DDBJ databases">
        <title>Polyphasic characterization of Geotalea uranireducens NIT-SL11 newly isolated from a complex of sewage sludge and microbially reduced graphene oxide.</title>
        <authorList>
            <person name="Xie L."/>
            <person name="Yoshida N."/>
            <person name="Meng L."/>
        </authorList>
    </citation>
    <scope>NUCLEOTIDE SEQUENCE [LARGE SCALE GENOMIC DNA]</scope>
    <source>
        <strain evidence="11 12">NIT-SL11</strain>
    </source>
</reference>
<evidence type="ECO:0000256" key="5">
    <source>
        <dbReference type="ARBA" id="ARBA00023065"/>
    </source>
</evidence>
<keyword evidence="8" id="KW-0868">Chloride</keyword>
<evidence type="ECO:0000256" key="9">
    <source>
        <dbReference type="ARBA" id="ARBA00023303"/>
    </source>
</evidence>
<keyword evidence="12" id="KW-1185">Reference proteome</keyword>
<dbReference type="Gene3D" id="1.10.3080.10">
    <property type="entry name" value="Clc chloride channel"/>
    <property type="match status" value="1"/>
</dbReference>
<evidence type="ECO:0000256" key="4">
    <source>
        <dbReference type="ARBA" id="ARBA00022989"/>
    </source>
</evidence>
<feature type="transmembrane region" description="Helical" evidence="10">
    <location>
        <begin position="65"/>
        <end position="88"/>
    </location>
</feature>
<keyword evidence="3 10" id="KW-0812">Transmembrane</keyword>
<dbReference type="SUPFAM" id="SSF81340">
    <property type="entry name" value="Clc chloride channel"/>
    <property type="match status" value="1"/>
</dbReference>
<feature type="transmembrane region" description="Helical" evidence="10">
    <location>
        <begin position="12"/>
        <end position="45"/>
    </location>
</feature>
<feature type="transmembrane region" description="Helical" evidence="10">
    <location>
        <begin position="283"/>
        <end position="304"/>
    </location>
</feature>
<keyword evidence="2" id="KW-0813">Transport</keyword>
<keyword evidence="5" id="KW-0406">Ion transport</keyword>
<sequence length="610" mass="64737">MPPAAKPCKPLSTLGLIALSVLVGVIASLGAVLFRALIALFHNLLFLGSFSFSYDANIHTPASPWGPLVILVPVIGAACVAFLVSRFAPETRGHGVPEVMDAIYYNKGFIRPVVAVIKSLASALSIGSGGSVGREGPIIQIGSAFGSTIAQLLELPVWQRITMIAAGAGGGIAATFNTPLGGVLFAMEILLHEVSVKTLVPVAIATATATYVGRLFFGVHPSFVIPAFEVPYFHLTNPLVLLTYLGLGLLAGAMSAVYIRSIYDCEDLFARLVPNNYYLRHMLGMLPVGILLYLLLLTTGHYYVEGVGYSTVQSILIGDLNRPGLLVILFVLKLLATALALGSGASGGIFSPALFLGATMGGAYGVILHYFLPGLEISPPAFAVAGMAGMVGGSTGAAIAAIVMVLEMTLDYSVAIPITLTVAISYAVRTILCRESIYTLKLARRGHFMPEAFHTNVHRLQRAREVMERRLLPVAAAANLVQFARLTAEHPAVDWYLVTDGETVTGIVAKESALEVLCRAGLRTTMADLVQQDYIVIGGQATLFDVMARMRAAGASVALVTDPGTPLTVDRVRGIIGKQRIADVVAGTFEFFSEEESDECRIELPGRPPR</sequence>
<dbReference type="EMBL" id="AP027151">
    <property type="protein sequence ID" value="BDV42126.1"/>
    <property type="molecule type" value="Genomic_DNA"/>
</dbReference>
<evidence type="ECO:0000256" key="7">
    <source>
        <dbReference type="ARBA" id="ARBA00023173"/>
    </source>
</evidence>
<evidence type="ECO:0000313" key="11">
    <source>
        <dbReference type="EMBL" id="BDV42126.1"/>
    </source>
</evidence>
<evidence type="ECO:0000256" key="8">
    <source>
        <dbReference type="ARBA" id="ARBA00023214"/>
    </source>
</evidence>
<dbReference type="PANTHER" id="PTHR43427">
    <property type="entry name" value="CHLORIDE CHANNEL PROTEIN CLC-E"/>
    <property type="match status" value="1"/>
</dbReference>
<evidence type="ECO:0000256" key="10">
    <source>
        <dbReference type="SAM" id="Phobius"/>
    </source>
</evidence>
<feature type="transmembrane region" description="Helical" evidence="10">
    <location>
        <begin position="161"/>
        <end position="187"/>
    </location>
</feature>
<dbReference type="SUPFAM" id="SSF54631">
    <property type="entry name" value="CBS-domain pair"/>
    <property type="match status" value="1"/>
</dbReference>
<dbReference type="InterPro" id="IPR001807">
    <property type="entry name" value="ClC"/>
</dbReference>
<dbReference type="Proteomes" id="UP001317705">
    <property type="component" value="Chromosome"/>
</dbReference>
<dbReference type="InterPro" id="IPR014743">
    <property type="entry name" value="Cl-channel_core"/>
</dbReference>
<evidence type="ECO:0000256" key="6">
    <source>
        <dbReference type="ARBA" id="ARBA00023136"/>
    </source>
</evidence>
<feature type="transmembrane region" description="Helical" evidence="10">
    <location>
        <begin position="324"/>
        <end position="341"/>
    </location>
</feature>
<keyword evidence="4 10" id="KW-1133">Transmembrane helix</keyword>
<dbReference type="PRINTS" id="PR00762">
    <property type="entry name" value="CLCHANNEL"/>
</dbReference>
<organism evidence="11 12">
    <name type="scientific">Geotalea uraniireducens</name>
    <dbReference type="NCBI Taxonomy" id="351604"/>
    <lineage>
        <taxon>Bacteria</taxon>
        <taxon>Pseudomonadati</taxon>
        <taxon>Thermodesulfobacteriota</taxon>
        <taxon>Desulfuromonadia</taxon>
        <taxon>Geobacterales</taxon>
        <taxon>Geobacteraceae</taxon>
        <taxon>Geotalea</taxon>
    </lineage>
</organism>
<evidence type="ECO:0000256" key="1">
    <source>
        <dbReference type="ARBA" id="ARBA00004141"/>
    </source>
</evidence>
<feature type="transmembrane region" description="Helical" evidence="10">
    <location>
        <begin position="109"/>
        <end position="127"/>
    </location>
</feature>
<evidence type="ECO:0000256" key="3">
    <source>
        <dbReference type="ARBA" id="ARBA00022692"/>
    </source>
</evidence>
<feature type="transmembrane region" description="Helical" evidence="10">
    <location>
        <begin position="199"/>
        <end position="219"/>
    </location>
</feature>
<dbReference type="Pfam" id="PF00654">
    <property type="entry name" value="Voltage_CLC"/>
    <property type="match status" value="1"/>
</dbReference>
<keyword evidence="7" id="KW-0869">Chloride channel</keyword>
<feature type="transmembrane region" description="Helical" evidence="10">
    <location>
        <begin position="353"/>
        <end position="372"/>
    </location>
</feature>
<accession>A0ABN6VSH5</accession>
<feature type="transmembrane region" description="Helical" evidence="10">
    <location>
        <begin position="412"/>
        <end position="432"/>
    </location>
</feature>
<keyword evidence="9" id="KW-0407">Ion channel</keyword>
<feature type="transmembrane region" description="Helical" evidence="10">
    <location>
        <begin position="239"/>
        <end position="263"/>
    </location>
</feature>
<protein>
    <submittedName>
        <fullName evidence="11">Chloride channel protein</fullName>
    </submittedName>
</protein>
<dbReference type="InterPro" id="IPR046342">
    <property type="entry name" value="CBS_dom_sf"/>
</dbReference>
<keyword evidence="6 10" id="KW-0472">Membrane</keyword>
<dbReference type="InterPro" id="IPR050368">
    <property type="entry name" value="ClC-type_chloride_channel"/>
</dbReference>